<dbReference type="InterPro" id="IPR015422">
    <property type="entry name" value="PyrdxlP-dep_Trfase_small"/>
</dbReference>
<comment type="function">
    <text evidence="13">Catalyzes a mechanistically unusual reaction, the ATP-dependent insertion of CO2 between the N7 and N8 nitrogen atoms of 7,8-diaminopelargonic acid (DAPA, also called 7,8-diammoniononanoate) to form a ureido ring.</text>
</comment>
<evidence type="ECO:0000256" key="7">
    <source>
        <dbReference type="ARBA" id="ARBA00022756"/>
    </source>
</evidence>
<dbReference type="Proteomes" id="UP000199355">
    <property type="component" value="Unassembled WGS sequence"/>
</dbReference>
<feature type="binding site" evidence="13">
    <location>
        <begin position="139"/>
        <end position="142"/>
    </location>
    <ligand>
        <name>ATP</name>
        <dbReference type="ChEBI" id="CHEBI:30616"/>
    </ligand>
</feature>
<feature type="binding site" evidence="14">
    <location>
        <position position="677"/>
    </location>
    <ligand>
        <name>substrate</name>
    </ligand>
</feature>
<dbReference type="GO" id="GO:0000287">
    <property type="term" value="F:magnesium ion binding"/>
    <property type="evidence" value="ECO:0007669"/>
    <property type="project" value="UniProtKB-UniRule"/>
</dbReference>
<dbReference type="Gene3D" id="3.90.1150.10">
    <property type="entry name" value="Aspartate Aminotransferase, domain 1"/>
    <property type="match status" value="1"/>
</dbReference>
<feature type="binding site" evidence="14">
    <location>
        <begin position="398"/>
        <end position="399"/>
    </location>
    <ligand>
        <name>pyridoxal 5'-phosphate</name>
        <dbReference type="ChEBI" id="CHEBI:597326"/>
    </ligand>
</feature>
<feature type="modified residue" description="N6-(pyridoxal phosphate)lysine" evidence="14">
    <location>
        <position position="561"/>
    </location>
</feature>
<evidence type="ECO:0000256" key="12">
    <source>
        <dbReference type="ARBA" id="ARBA00060602"/>
    </source>
</evidence>
<keyword evidence="9" id="KW-0670">Pyruvate</keyword>
<dbReference type="GO" id="GO:0004015">
    <property type="term" value="F:adenosylmethionine-8-amino-7-oxononanoate transaminase activity"/>
    <property type="evidence" value="ECO:0007669"/>
    <property type="project" value="UniProtKB-UniRule"/>
</dbReference>
<dbReference type="SUPFAM" id="SSF53383">
    <property type="entry name" value="PLP-dependent transferases"/>
    <property type="match status" value="1"/>
</dbReference>
<comment type="similarity">
    <text evidence="14">Belongs to the class-III pyridoxal-phosphate-dependent aminotransferase family. BioA subfamily.</text>
</comment>
<evidence type="ECO:0000256" key="1">
    <source>
        <dbReference type="ARBA" id="ARBA00001933"/>
    </source>
</evidence>
<dbReference type="EMBL" id="FNBX01000004">
    <property type="protein sequence ID" value="SDF36587.1"/>
    <property type="molecule type" value="Genomic_DNA"/>
</dbReference>
<dbReference type="Pfam" id="PF13500">
    <property type="entry name" value="AAA_26"/>
    <property type="match status" value="1"/>
</dbReference>
<dbReference type="Pfam" id="PF00202">
    <property type="entry name" value="Aminotran_3"/>
    <property type="match status" value="1"/>
</dbReference>
<comment type="pathway">
    <text evidence="12">Organosulfur degradation; alkanesulfonate degradation.</text>
</comment>
<dbReference type="InterPro" id="IPR027417">
    <property type="entry name" value="P-loop_NTPase"/>
</dbReference>
<comment type="subcellular location">
    <subcellularLocation>
        <location evidence="13">Cytoplasm</location>
    </subcellularLocation>
</comment>
<keyword evidence="8 14" id="KW-0663">Pyridoxal phosphate</keyword>
<comment type="catalytic activity">
    <reaction evidence="13">
        <text>(7R,8S)-7,8-diammoniononanoate + CO2 + ATP = (4R,5S)-dethiobiotin + ADP + phosphate + 3 H(+)</text>
        <dbReference type="Rhea" id="RHEA:15805"/>
        <dbReference type="ChEBI" id="CHEBI:15378"/>
        <dbReference type="ChEBI" id="CHEBI:16526"/>
        <dbReference type="ChEBI" id="CHEBI:30616"/>
        <dbReference type="ChEBI" id="CHEBI:43474"/>
        <dbReference type="ChEBI" id="CHEBI:149469"/>
        <dbReference type="ChEBI" id="CHEBI:149473"/>
        <dbReference type="ChEBI" id="CHEBI:456216"/>
        <dbReference type="EC" id="6.3.3.3"/>
    </reaction>
</comment>
<dbReference type="InterPro" id="IPR005815">
    <property type="entry name" value="BioA"/>
</dbReference>
<dbReference type="InterPro" id="IPR049704">
    <property type="entry name" value="Aminotrans_3_PPA_site"/>
</dbReference>
<dbReference type="Gene3D" id="3.40.50.300">
    <property type="entry name" value="P-loop containing nucleotide triphosphate hydrolases"/>
    <property type="match status" value="1"/>
</dbReference>
<dbReference type="GO" id="GO:0009102">
    <property type="term" value="P:biotin biosynthetic process"/>
    <property type="evidence" value="ECO:0007669"/>
    <property type="project" value="UniProtKB-UniRule"/>
</dbReference>
<dbReference type="InterPro" id="IPR004472">
    <property type="entry name" value="DTB_synth_BioD"/>
</dbReference>
<comment type="pathway">
    <text evidence="2 14">Cofactor biosynthesis; biotin biosynthesis; 7,8-diaminononanoate from 8-amino-7-oxononanoate (SAM route): step 1/1.</text>
</comment>
<keyword evidence="13" id="KW-0479">Metal-binding</keyword>
<protein>
    <recommendedName>
        <fullName evidence="13 14">Multifunctional fusion protein</fullName>
    </recommendedName>
    <domain>
        <recommendedName>
            <fullName evidence="14">Adenosylmethionine-8-amino-7-oxononanoate aminotransferase</fullName>
            <ecNumber evidence="14">2.6.1.62</ecNumber>
        </recommendedName>
        <alternativeName>
            <fullName evidence="14">7,8-diamino-pelargonic acid aminotransferase</fullName>
        </alternativeName>
        <alternativeName>
            <fullName evidence="14">7,8-diaminononanoate synthase</fullName>
        </alternativeName>
        <alternativeName>
            <fullName evidence="14">Diaminopelargonic acid synthase</fullName>
            <shortName evidence="14">DANS</shortName>
            <shortName evidence="14">DAPA AT</shortName>
            <shortName evidence="14">DAPA aminotransferase</shortName>
        </alternativeName>
    </domain>
    <domain>
        <recommendedName>
            <fullName evidence="13">ATP-dependent dethiobiotin synthetase BioD</fullName>
            <ecNumber evidence="13">6.3.3.3</ecNumber>
        </recommendedName>
        <alternativeName>
            <fullName evidence="13">DTB synthetase</fullName>
        </alternativeName>
        <alternativeName>
            <fullName evidence="13">Dethiobiotin synthase</fullName>
            <shortName evidence="13">DTBS</shortName>
        </alternativeName>
    </domain>
</protein>
<evidence type="ECO:0000256" key="14">
    <source>
        <dbReference type="HAMAP-Rule" id="MF_00834"/>
    </source>
</evidence>
<evidence type="ECO:0000256" key="5">
    <source>
        <dbReference type="ARBA" id="ARBA00022679"/>
    </source>
</evidence>
<feature type="active site" evidence="13">
    <location>
        <position position="53"/>
    </location>
</feature>
<dbReference type="EC" id="6.3.3.3" evidence="13"/>
<dbReference type="GO" id="GO:0031299">
    <property type="term" value="F:taurine-pyruvate aminotransferase activity"/>
    <property type="evidence" value="ECO:0007669"/>
    <property type="project" value="UniProtKB-EC"/>
</dbReference>
<comment type="cofactor">
    <cofactor evidence="13">
        <name>Mg(2+)</name>
        <dbReference type="ChEBI" id="CHEBI:18420"/>
    </cofactor>
</comment>
<comment type="similarity">
    <text evidence="13">Belongs to the dethiobiotin synthetase family.</text>
</comment>
<comment type="catalytic activity">
    <reaction evidence="11">
        <text>taurine + pyruvate = sulfoacetaldehyde + L-alanine</text>
        <dbReference type="Rhea" id="RHEA:10420"/>
        <dbReference type="ChEBI" id="CHEBI:15361"/>
        <dbReference type="ChEBI" id="CHEBI:57972"/>
        <dbReference type="ChEBI" id="CHEBI:58246"/>
        <dbReference type="ChEBI" id="CHEBI:507393"/>
        <dbReference type="EC" id="2.6.1.77"/>
    </reaction>
    <physiologicalReaction direction="left-to-right" evidence="11">
        <dbReference type="Rhea" id="RHEA:10421"/>
    </physiologicalReaction>
</comment>
<keyword evidence="6 14" id="KW-0949">S-adenosyl-L-methionine</keyword>
<evidence type="ECO:0000256" key="8">
    <source>
        <dbReference type="ARBA" id="ARBA00022898"/>
    </source>
</evidence>
<dbReference type="GO" id="GO:0004141">
    <property type="term" value="F:dethiobiotin synthase activity"/>
    <property type="evidence" value="ECO:0007669"/>
    <property type="project" value="UniProtKB-UniRule"/>
</dbReference>
<feature type="binding site" evidence="14">
    <location>
        <begin position="594"/>
        <end position="595"/>
    </location>
    <ligand>
        <name>pyridoxal 5'-phosphate</name>
        <dbReference type="ChEBI" id="CHEBI:597326"/>
    </ligand>
</feature>
<dbReference type="Gene3D" id="3.40.640.10">
    <property type="entry name" value="Type I PLP-dependent aspartate aminotransferase-like (Major domain)"/>
    <property type="match status" value="1"/>
</dbReference>
<feature type="binding site" evidence="14">
    <location>
        <position position="561"/>
    </location>
    <ligand>
        <name>substrate</name>
    </ligand>
</feature>
<dbReference type="AlphaFoldDB" id="A0A1G7KHC5"/>
<keyword evidence="13" id="KW-0547">Nucleotide-binding</keyword>
<dbReference type="PROSITE" id="PS00600">
    <property type="entry name" value="AA_TRANSFER_CLASS_3"/>
    <property type="match status" value="1"/>
</dbReference>
<keyword evidence="13" id="KW-0436">Ligase</keyword>
<keyword evidence="7 13" id="KW-0093">Biotin biosynthesis</keyword>
<dbReference type="InterPro" id="IPR005814">
    <property type="entry name" value="Aminotrans_3"/>
</dbReference>
<evidence type="ECO:0000256" key="2">
    <source>
        <dbReference type="ARBA" id="ARBA00005063"/>
    </source>
</evidence>
<dbReference type="FunFam" id="3.40.640.10:FF:000004">
    <property type="entry name" value="Acetylornithine aminotransferase"/>
    <property type="match status" value="1"/>
</dbReference>
<evidence type="ECO:0000313" key="15">
    <source>
        <dbReference type="EMBL" id="SDF36587.1"/>
    </source>
</evidence>
<comment type="pathway">
    <text evidence="13">Cofactor biosynthesis; biotin biosynthesis; biotin from 7,8-diaminononanoate: step 1/2.</text>
</comment>
<proteinExistence type="inferred from homology"/>
<evidence type="ECO:0000256" key="4">
    <source>
        <dbReference type="ARBA" id="ARBA00022576"/>
    </source>
</evidence>
<gene>
    <name evidence="13" type="primary">bioD</name>
    <name evidence="14" type="synonym">bioA</name>
    <name evidence="15" type="ORF">SAMN05192586_104106</name>
</gene>
<dbReference type="HAMAP" id="MF_00834">
    <property type="entry name" value="BioA"/>
    <property type="match status" value="1"/>
</dbReference>
<feature type="binding site" evidence="13">
    <location>
        <position position="71"/>
    </location>
    <ligand>
        <name>ATP</name>
        <dbReference type="ChEBI" id="CHEBI:30616"/>
    </ligand>
</feature>
<keyword evidence="13" id="KW-0963">Cytoplasm</keyword>
<dbReference type="EC" id="2.6.1.62" evidence="14"/>
<feature type="site" description="Participates in the substrate recognition with KAPA and in a stacking interaction with the adenine ring of SAM" evidence="14">
    <location>
        <position position="303"/>
    </location>
</feature>
<feature type="binding site" evidence="13">
    <location>
        <begin position="28"/>
        <end position="33"/>
    </location>
    <ligand>
        <name>ATP</name>
        <dbReference type="ChEBI" id="CHEBI:30616"/>
    </ligand>
</feature>
<dbReference type="SUPFAM" id="SSF52540">
    <property type="entry name" value="P-loop containing nucleoside triphosphate hydrolases"/>
    <property type="match status" value="1"/>
</dbReference>
<keyword evidence="5 14" id="KW-0808">Transferase</keyword>
<dbReference type="CDD" id="cd00610">
    <property type="entry name" value="OAT_like"/>
    <property type="match status" value="1"/>
</dbReference>
<dbReference type="UniPathway" id="UPA00078">
    <property type="reaction ID" value="UER00160"/>
</dbReference>
<dbReference type="InterPro" id="IPR015424">
    <property type="entry name" value="PyrdxlP-dep_Trfase"/>
</dbReference>
<feature type="binding site" evidence="14">
    <location>
        <position position="532"/>
    </location>
    <ligand>
        <name>pyridoxal 5'-phosphate</name>
        <dbReference type="ChEBI" id="CHEBI:597326"/>
    </ligand>
</feature>
<sequence length="714" mass="74309">MASAPRLPESAPRRPALRGLFVAGSGTDVGKTVTTAALLRALRLAGVVAQAVKPVQTGVPPKALRSAPQADMTVYAAAVADLPQGASPVPPAACLRCFPLPASPHLAAARAGTQLACAGLAADIAAHAQTCGADLLLLEGAGGLRVPLNDSEDQLDLMAQLGLPVLLAGGNCLGGINHILLSLEALAARRLPLAGLVLIPAARPDAGCPGVDVPAMLADTARLLRKRLLAAGSDAPVVELPRLPHLDAAAWDLLADRLKPLVQPCAALAAPSGPTTAAAPEAGGPELAAALIRRDHAAVWHPYAAAWPPPVLDAVRATRGNRILLADGRELVDGMSSWWAAIHGYNHPRLLAALREQSARMPHIMFGGLTHEPAVALAERLLALMPAGLGKIFFADSGSVAVEVALKMALQCQQGRGEAQRTRFLTPRGGYHGDTFGAMSVCDPVTGMHSLFRAVLPEQIFMERPACRFDQPFDPSSLDDARRLLEAHGAETAAVILEPIVQGAGGMWFYHPDYLRGLAELCRKAGALLILDEIATGFGRTGRMFAAEWAGITPDILCCGKALTGGVLTLAATACTDQVAADICRNGGALMHGPTFMANALACAVAGASLDLLAENAWPGQVAGLEAALHEGLAPCAAHPDVADVRVLGAIGVLETRQAVNTARLQRYFVDAGVWLRPFNRLIYLMPPFATPPEDAARLCAAVRGALRAGAHRL</sequence>
<comment type="subunit">
    <text evidence="13">Homodimer.</text>
</comment>
<evidence type="ECO:0000256" key="9">
    <source>
        <dbReference type="ARBA" id="ARBA00023317"/>
    </source>
</evidence>
<feature type="binding site" evidence="13">
    <location>
        <position position="32"/>
    </location>
    <ligand>
        <name>Mg(2+)</name>
        <dbReference type="ChEBI" id="CHEBI:18420"/>
    </ligand>
</feature>
<evidence type="ECO:0000256" key="11">
    <source>
        <dbReference type="ARBA" id="ARBA00052998"/>
    </source>
</evidence>
<feature type="binding site" evidence="13">
    <location>
        <position position="139"/>
    </location>
    <ligand>
        <name>Mg(2+)</name>
        <dbReference type="ChEBI" id="CHEBI:18420"/>
    </ligand>
</feature>
<dbReference type="GO" id="GO:0005524">
    <property type="term" value="F:ATP binding"/>
    <property type="evidence" value="ECO:0007669"/>
    <property type="project" value="UniProtKB-UniRule"/>
</dbReference>
<evidence type="ECO:0000256" key="3">
    <source>
        <dbReference type="ARBA" id="ARBA00011881"/>
    </source>
</evidence>
<comment type="function">
    <text evidence="14">Catalyzes the transfer of the alpha-amino group from S-adenosyl-L-methionine (SAM) to 7-keto-8-aminopelargonic acid (KAPA) to form 7,8-diaminopelargonic acid (DAPA). It is the only aminotransferase known to utilize SAM as an amino donor.</text>
</comment>
<comment type="catalytic activity">
    <reaction evidence="10 14">
        <text>(8S)-8-amino-7-oxononanoate + S-adenosyl-L-methionine = S-adenosyl-4-methylsulfanyl-2-oxobutanoate + (7R,8S)-7,8-diammoniononanoate</text>
        <dbReference type="Rhea" id="RHEA:16861"/>
        <dbReference type="ChEBI" id="CHEBI:16490"/>
        <dbReference type="ChEBI" id="CHEBI:59789"/>
        <dbReference type="ChEBI" id="CHEBI:149468"/>
        <dbReference type="ChEBI" id="CHEBI:149469"/>
        <dbReference type="EC" id="2.6.1.62"/>
    </reaction>
</comment>
<feature type="binding site" evidence="14">
    <location>
        <position position="431"/>
    </location>
    <ligand>
        <name>substrate</name>
    </ligand>
</feature>
<keyword evidence="16" id="KW-1185">Reference proteome</keyword>
<feature type="binding site" evidence="13">
    <location>
        <begin position="244"/>
        <end position="246"/>
    </location>
    <ligand>
        <name>ATP</name>
        <dbReference type="ChEBI" id="CHEBI:30616"/>
    </ligand>
</feature>
<dbReference type="NCBIfam" id="TIGR00508">
    <property type="entry name" value="bioA"/>
    <property type="match status" value="1"/>
</dbReference>
<dbReference type="PANTHER" id="PTHR42684:SF17">
    <property type="entry name" value="ADENOSYLMETHIONINE-8-AMINO-7-OXONONANOATE AMINOTRANSFERASE"/>
    <property type="match status" value="1"/>
</dbReference>
<reference evidence="16" key="1">
    <citation type="submission" date="2016-10" db="EMBL/GenBank/DDBJ databases">
        <authorList>
            <person name="Varghese N."/>
            <person name="Submissions S."/>
        </authorList>
    </citation>
    <scope>NUCLEOTIDE SEQUENCE [LARGE SCALE GENOMIC DNA]</scope>
    <source>
        <strain evidence="16">KHC7</strain>
    </source>
</reference>
<dbReference type="CDD" id="cd03109">
    <property type="entry name" value="DTBS"/>
    <property type="match status" value="1"/>
</dbReference>
<dbReference type="PANTHER" id="PTHR42684">
    <property type="entry name" value="ADENOSYLMETHIONINE-8-AMINO-7-OXONONANOATE AMINOTRANSFERASE"/>
    <property type="match status" value="1"/>
</dbReference>
<evidence type="ECO:0000256" key="6">
    <source>
        <dbReference type="ARBA" id="ARBA00022691"/>
    </source>
</evidence>
<evidence type="ECO:0000256" key="10">
    <source>
        <dbReference type="ARBA" id="ARBA00048449"/>
    </source>
</evidence>
<dbReference type="HAMAP" id="MF_00336">
    <property type="entry name" value="BioD"/>
    <property type="match status" value="1"/>
</dbReference>
<evidence type="ECO:0000256" key="13">
    <source>
        <dbReference type="HAMAP-Rule" id="MF_00336"/>
    </source>
</evidence>
<keyword evidence="13" id="KW-0460">Magnesium</keyword>
<dbReference type="NCBIfam" id="NF004624">
    <property type="entry name" value="PRK05964.1"/>
    <property type="match status" value="1"/>
</dbReference>
<feature type="binding site" evidence="13">
    <location>
        <position position="57"/>
    </location>
    <ligand>
        <name>substrate</name>
    </ligand>
</feature>
<keyword evidence="13" id="KW-0067">ATP-binding</keyword>
<dbReference type="STRING" id="571438.SAMN05192586_104106"/>
<keyword evidence="4 14" id="KW-0032">Aminotransferase</keyword>
<feature type="binding site" evidence="13">
    <location>
        <position position="71"/>
    </location>
    <ligand>
        <name>Mg(2+)</name>
        <dbReference type="ChEBI" id="CHEBI:18420"/>
    </ligand>
</feature>
<name>A0A1G7KHC5_9BACT</name>
<comment type="cofactor">
    <cofactor evidence="1 14">
        <name>pyridoxal 5'-phosphate</name>
        <dbReference type="ChEBI" id="CHEBI:597326"/>
    </cofactor>
</comment>
<accession>A0A1G7KHC5</accession>
<organism evidence="15 16">
    <name type="scientific">Desulfovibrio legallii</name>
    <dbReference type="NCBI Taxonomy" id="571438"/>
    <lineage>
        <taxon>Bacteria</taxon>
        <taxon>Pseudomonadati</taxon>
        <taxon>Thermodesulfobacteriota</taxon>
        <taxon>Desulfovibrionia</taxon>
        <taxon>Desulfovibrionales</taxon>
        <taxon>Desulfovibrionaceae</taxon>
        <taxon>Desulfovibrio</taxon>
    </lineage>
</organism>
<feature type="binding site" evidence="14">
    <location>
        <position position="593"/>
    </location>
    <ligand>
        <name>substrate</name>
    </ligand>
</feature>
<comment type="subunit">
    <text evidence="3">Homotetramer.</text>
</comment>
<feature type="binding site" evidence="14">
    <location>
        <position position="338"/>
    </location>
    <ligand>
        <name>substrate</name>
    </ligand>
</feature>
<evidence type="ECO:0000313" key="16">
    <source>
        <dbReference type="Proteomes" id="UP000199355"/>
    </source>
</evidence>
<dbReference type="OrthoDB" id="9801834at2"/>
<dbReference type="NCBIfam" id="TIGR00347">
    <property type="entry name" value="bioD"/>
    <property type="match status" value="1"/>
</dbReference>
<comment type="caution">
    <text evidence="13">Lacks conserved residue(s) required for the propagation of feature annotation.</text>
</comment>
<dbReference type="InterPro" id="IPR015421">
    <property type="entry name" value="PyrdxlP-dep_Trfase_major"/>
</dbReference>
<dbReference type="GO" id="GO:0030170">
    <property type="term" value="F:pyridoxal phosphate binding"/>
    <property type="evidence" value="ECO:0007669"/>
    <property type="project" value="UniProtKB-UniRule"/>
</dbReference>
<dbReference type="GO" id="GO:0005737">
    <property type="term" value="C:cytoplasm"/>
    <property type="evidence" value="ECO:0007669"/>
    <property type="project" value="UniProtKB-SubCell"/>
</dbReference>